<accession>Q312W5</accession>
<sequence length="179" mass="19985">MAISELISEFNVESSNQFEERLSRLMLVAKASGPSDLAKVLEINPSSVAAAKKRQQIPTGWIEKIATTYSANANWLFFGEGPMYRGDEIAAAGQADQRPSSEEVCPRCAKLKNQLEELRQEQRKERERCDELVQRLLQASDRLEEVGATVLRLTQDNAELRIQLARAAPEPAEANRKSA</sequence>
<feature type="domain" description="Bacteriophage CI repressor N-terminal" evidence="2">
    <location>
        <begin position="21"/>
        <end position="84"/>
    </location>
</feature>
<evidence type="ECO:0000313" key="3">
    <source>
        <dbReference type="EMBL" id="ABB38031.1"/>
    </source>
</evidence>
<keyword evidence="1" id="KW-0175">Coiled coil</keyword>
<protein>
    <submittedName>
        <fullName evidence="3">CI repressor</fullName>
    </submittedName>
</protein>
<feature type="coiled-coil region" evidence="1">
    <location>
        <begin position="108"/>
        <end position="139"/>
    </location>
</feature>
<dbReference type="eggNOG" id="COG2932">
    <property type="taxonomic scope" value="Bacteria"/>
</dbReference>
<name>Q312W5_OLEA2</name>
<evidence type="ECO:0000259" key="2">
    <source>
        <dbReference type="Pfam" id="PF07022"/>
    </source>
</evidence>
<dbReference type="Pfam" id="PF07022">
    <property type="entry name" value="Phage_CI_repr"/>
    <property type="match status" value="1"/>
</dbReference>
<proteinExistence type="predicted"/>
<dbReference type="Proteomes" id="UP000002710">
    <property type="component" value="Chromosome"/>
</dbReference>
<dbReference type="EMBL" id="CP000112">
    <property type="protein sequence ID" value="ABB38031.1"/>
    <property type="molecule type" value="Genomic_DNA"/>
</dbReference>
<dbReference type="GO" id="GO:0003677">
    <property type="term" value="F:DNA binding"/>
    <property type="evidence" value="ECO:0007669"/>
    <property type="project" value="InterPro"/>
</dbReference>
<dbReference type="KEGG" id="dde:Dde_1230"/>
<dbReference type="AlphaFoldDB" id="Q312W5"/>
<dbReference type="GO" id="GO:0045892">
    <property type="term" value="P:negative regulation of DNA-templated transcription"/>
    <property type="evidence" value="ECO:0007669"/>
    <property type="project" value="InterPro"/>
</dbReference>
<gene>
    <name evidence="3" type="ordered locus">Dde_1230</name>
</gene>
<evidence type="ECO:0000313" key="4">
    <source>
        <dbReference type="Proteomes" id="UP000002710"/>
    </source>
</evidence>
<evidence type="ECO:0000256" key="1">
    <source>
        <dbReference type="SAM" id="Coils"/>
    </source>
</evidence>
<dbReference type="HOGENOM" id="CLU_1616349_0_0_7"/>
<keyword evidence="4" id="KW-1185">Reference proteome</keyword>
<reference evidence="3 4" key="1">
    <citation type="journal article" date="2011" name="J. Bacteriol.">
        <title>Complete genome sequence and updated annotation of Desulfovibrio alaskensis G20.</title>
        <authorList>
            <person name="Hauser L.J."/>
            <person name="Land M.L."/>
            <person name="Brown S.D."/>
            <person name="Larimer F."/>
            <person name="Keller K.L."/>
            <person name="Rapp-Giles B.J."/>
            <person name="Price M.N."/>
            <person name="Lin M."/>
            <person name="Bruce D.C."/>
            <person name="Detter J.C."/>
            <person name="Tapia R."/>
            <person name="Han C.S."/>
            <person name="Goodwin L.A."/>
            <person name="Cheng J.F."/>
            <person name="Pitluck S."/>
            <person name="Copeland A."/>
            <person name="Lucas S."/>
            <person name="Nolan M."/>
            <person name="Lapidus A.L."/>
            <person name="Palumbo A.V."/>
            <person name="Wall J.D."/>
        </authorList>
    </citation>
    <scope>NUCLEOTIDE SEQUENCE [LARGE SCALE GENOMIC DNA]</scope>
    <source>
        <strain evidence="4">ATCC BAA 1058 / DSM 17464 / G20</strain>
    </source>
</reference>
<organism evidence="3 4">
    <name type="scientific">Oleidesulfovibrio alaskensis (strain ATCC BAA-1058 / DSM 17464 / G20)</name>
    <name type="common">Desulfovibrio alaskensis</name>
    <dbReference type="NCBI Taxonomy" id="207559"/>
    <lineage>
        <taxon>Bacteria</taxon>
        <taxon>Pseudomonadati</taxon>
        <taxon>Thermodesulfobacteriota</taxon>
        <taxon>Desulfovibrionia</taxon>
        <taxon>Desulfovibrionales</taxon>
        <taxon>Desulfovibrionaceae</taxon>
        <taxon>Oleidesulfovibrio</taxon>
    </lineage>
</organism>
<dbReference type="Gene3D" id="1.10.260.40">
    <property type="entry name" value="lambda repressor-like DNA-binding domains"/>
    <property type="match status" value="1"/>
</dbReference>
<dbReference type="InterPro" id="IPR010982">
    <property type="entry name" value="Lambda_DNA-bd_dom_sf"/>
</dbReference>
<dbReference type="STRING" id="207559.Dde_1230"/>
<dbReference type="InterPro" id="IPR010744">
    <property type="entry name" value="Phage_CI_N"/>
</dbReference>